<evidence type="ECO:0000313" key="3">
    <source>
        <dbReference type="Proteomes" id="UP000315295"/>
    </source>
</evidence>
<evidence type="ECO:0000313" key="2">
    <source>
        <dbReference type="EMBL" id="TQE01710.1"/>
    </source>
</evidence>
<protein>
    <submittedName>
        <fullName evidence="2">Uncharacterized protein</fullName>
    </submittedName>
</protein>
<feature type="compositionally biased region" description="Basic and acidic residues" evidence="1">
    <location>
        <begin position="1"/>
        <end position="20"/>
    </location>
</feature>
<dbReference type="Proteomes" id="UP000315295">
    <property type="component" value="Unassembled WGS sequence"/>
</dbReference>
<accession>A0A540MTL7</accession>
<proteinExistence type="predicted"/>
<feature type="compositionally biased region" description="Basic residues" evidence="1">
    <location>
        <begin position="34"/>
        <end position="44"/>
    </location>
</feature>
<dbReference type="AlphaFoldDB" id="A0A540MTL7"/>
<gene>
    <name evidence="2" type="ORF">C1H46_012654</name>
</gene>
<feature type="region of interest" description="Disordered" evidence="1">
    <location>
        <begin position="1"/>
        <end position="73"/>
    </location>
</feature>
<evidence type="ECO:0000256" key="1">
    <source>
        <dbReference type="SAM" id="MobiDB-lite"/>
    </source>
</evidence>
<comment type="caution">
    <text evidence="2">The sequence shown here is derived from an EMBL/GenBank/DDBJ whole genome shotgun (WGS) entry which is preliminary data.</text>
</comment>
<sequence>MSGVRCRSEDSGWGGRDGKRIGKLRSPGPDYYHRRNTHFTRTGRIRCGSYRPAPASRDAEPSHTLCGRPGSYS</sequence>
<keyword evidence="3" id="KW-1185">Reference proteome</keyword>
<organism evidence="2 3">
    <name type="scientific">Malus baccata</name>
    <name type="common">Siberian crab apple</name>
    <name type="synonym">Pyrus baccata</name>
    <dbReference type="NCBI Taxonomy" id="106549"/>
    <lineage>
        <taxon>Eukaryota</taxon>
        <taxon>Viridiplantae</taxon>
        <taxon>Streptophyta</taxon>
        <taxon>Embryophyta</taxon>
        <taxon>Tracheophyta</taxon>
        <taxon>Spermatophyta</taxon>
        <taxon>Magnoliopsida</taxon>
        <taxon>eudicotyledons</taxon>
        <taxon>Gunneridae</taxon>
        <taxon>Pentapetalae</taxon>
        <taxon>rosids</taxon>
        <taxon>fabids</taxon>
        <taxon>Rosales</taxon>
        <taxon>Rosaceae</taxon>
        <taxon>Amygdaloideae</taxon>
        <taxon>Maleae</taxon>
        <taxon>Malus</taxon>
    </lineage>
</organism>
<name>A0A540MTL7_MALBA</name>
<reference evidence="2 3" key="1">
    <citation type="journal article" date="2019" name="G3 (Bethesda)">
        <title>Sequencing of a Wild Apple (Malus baccata) Genome Unravels the Differences Between Cultivated and Wild Apple Species Regarding Disease Resistance and Cold Tolerance.</title>
        <authorList>
            <person name="Chen X."/>
        </authorList>
    </citation>
    <scope>NUCLEOTIDE SEQUENCE [LARGE SCALE GENOMIC DNA]</scope>
    <source>
        <strain evidence="3">cv. Shandingzi</strain>
        <tissue evidence="2">Leaves</tissue>
    </source>
</reference>
<dbReference type="EMBL" id="VIEB01000189">
    <property type="protein sequence ID" value="TQE01710.1"/>
    <property type="molecule type" value="Genomic_DNA"/>
</dbReference>